<dbReference type="InParanoid" id="A0A1B7N072"/>
<name>A0A1B7N072_9AGAM</name>
<evidence type="ECO:0000313" key="2">
    <source>
        <dbReference type="EMBL" id="OAX38268.1"/>
    </source>
</evidence>
<keyword evidence="3" id="KW-1185">Reference proteome</keyword>
<dbReference type="Proteomes" id="UP000092154">
    <property type="component" value="Unassembled WGS sequence"/>
</dbReference>
<gene>
    <name evidence="2" type="ORF">K503DRAFT_770672</name>
</gene>
<proteinExistence type="predicted"/>
<dbReference type="EMBL" id="KV448304">
    <property type="protein sequence ID" value="OAX38268.1"/>
    <property type="molecule type" value="Genomic_DNA"/>
</dbReference>
<feature type="region of interest" description="Disordered" evidence="1">
    <location>
        <begin position="20"/>
        <end position="59"/>
    </location>
</feature>
<organism evidence="2 3">
    <name type="scientific">Rhizopogon vinicolor AM-OR11-026</name>
    <dbReference type="NCBI Taxonomy" id="1314800"/>
    <lineage>
        <taxon>Eukaryota</taxon>
        <taxon>Fungi</taxon>
        <taxon>Dikarya</taxon>
        <taxon>Basidiomycota</taxon>
        <taxon>Agaricomycotina</taxon>
        <taxon>Agaricomycetes</taxon>
        <taxon>Agaricomycetidae</taxon>
        <taxon>Boletales</taxon>
        <taxon>Suillineae</taxon>
        <taxon>Rhizopogonaceae</taxon>
        <taxon>Rhizopogon</taxon>
    </lineage>
</organism>
<sequence>MNNPFMDTASVGHRFDRSALGQFESSPPAGYNPHSAPFSEHGSRGHSIPPTTPMIGEHR</sequence>
<protein>
    <submittedName>
        <fullName evidence="2">Uncharacterized protein</fullName>
    </submittedName>
</protein>
<dbReference type="AlphaFoldDB" id="A0A1B7N072"/>
<evidence type="ECO:0000256" key="1">
    <source>
        <dbReference type="SAM" id="MobiDB-lite"/>
    </source>
</evidence>
<reference evidence="2 3" key="1">
    <citation type="submission" date="2016-06" db="EMBL/GenBank/DDBJ databases">
        <title>Comparative genomics of the ectomycorrhizal sister species Rhizopogon vinicolor and Rhizopogon vesiculosus (Basidiomycota: Boletales) reveals a divergence of the mating type B locus.</title>
        <authorList>
            <consortium name="DOE Joint Genome Institute"/>
            <person name="Mujic A.B."/>
            <person name="Kuo A."/>
            <person name="Tritt A."/>
            <person name="Lipzen A."/>
            <person name="Chen C."/>
            <person name="Johnson J."/>
            <person name="Sharma A."/>
            <person name="Barry K."/>
            <person name="Grigoriev I.V."/>
            <person name="Spatafora J.W."/>
        </authorList>
    </citation>
    <scope>NUCLEOTIDE SEQUENCE [LARGE SCALE GENOMIC DNA]</scope>
    <source>
        <strain evidence="2 3">AM-OR11-026</strain>
    </source>
</reference>
<evidence type="ECO:0000313" key="3">
    <source>
        <dbReference type="Proteomes" id="UP000092154"/>
    </source>
</evidence>
<dbReference type="OrthoDB" id="2691059at2759"/>
<accession>A0A1B7N072</accession>